<dbReference type="AlphaFoldDB" id="D0DSG9"/>
<dbReference type="EMBL" id="GG704700">
    <property type="protein sequence ID" value="EEX26230.1"/>
    <property type="molecule type" value="Genomic_DNA"/>
</dbReference>
<keyword evidence="1 3" id="KW-0560">Oxidoreductase</keyword>
<dbReference type="Pfam" id="PF00248">
    <property type="entry name" value="Aldo_ket_red"/>
    <property type="match status" value="1"/>
</dbReference>
<evidence type="ECO:0000259" key="2">
    <source>
        <dbReference type="Pfam" id="PF00248"/>
    </source>
</evidence>
<dbReference type="EC" id="1.1.1.-" evidence="3"/>
<dbReference type="GO" id="GO:0005829">
    <property type="term" value="C:cytosol"/>
    <property type="evidence" value="ECO:0007669"/>
    <property type="project" value="TreeGrafter"/>
</dbReference>
<feature type="domain" description="NADP-dependent oxidoreductase" evidence="2">
    <location>
        <begin position="20"/>
        <end position="313"/>
    </location>
</feature>
<proteinExistence type="predicted"/>
<sequence>MASQMQVEVEFGHSGVVATPLGLGANAVGGYNLFPQLNDEQGLSVVRAALDHGIRLIDTAYVYGLGHSETLIGEAIQDYDRYSFALASKGAHDYSTGDRVINNHPDFLTQQVENSLQRLGTDYLDIFYIHYPDQDTPKAEAVGALQRLKEAGKIRAIGLSNFSLAQVKEANADGYVDVVEDEFSLLHQQNARDLMPYLKEQGISFVPYFPLASGLLTGKYDQATSFPADDIRSTMADFGEPRFGKIRGALAVVRTIAASHGATVSQVVLAWYMQNPLITAVIPGAKQPDQVIQNAAALQLELTPSEYQTIEEAFAGFK</sequence>
<dbReference type="SUPFAM" id="SSF51430">
    <property type="entry name" value="NAD(P)-linked oxidoreductase"/>
    <property type="match status" value="1"/>
</dbReference>
<dbReference type="PRINTS" id="PR00069">
    <property type="entry name" value="ALDKETRDTASE"/>
</dbReference>
<dbReference type="InterPro" id="IPR050523">
    <property type="entry name" value="AKR_Detox_Biosynth"/>
</dbReference>
<evidence type="ECO:0000313" key="3">
    <source>
        <dbReference type="EMBL" id="EEX26230.1"/>
    </source>
</evidence>
<protein>
    <submittedName>
        <fullName evidence="3">Protein IolS</fullName>
        <ecNumber evidence="3">1.1.1.-</ecNumber>
    </submittedName>
</protein>
<dbReference type="Proteomes" id="UP000004920">
    <property type="component" value="Unassembled WGS sequence"/>
</dbReference>
<dbReference type="InterPro" id="IPR036812">
    <property type="entry name" value="NAD(P)_OxRdtase_dom_sf"/>
</dbReference>
<dbReference type="InterPro" id="IPR018170">
    <property type="entry name" value="Aldo/ket_reductase_CS"/>
</dbReference>
<accession>D0DSG9</accession>
<reference evidence="3" key="1">
    <citation type="submission" date="2009-08" db="EMBL/GenBank/DDBJ databases">
        <title>The Genome Sequence of Lactobacillus fermentum 28-3-CHN.</title>
        <authorList>
            <consortium name="The Broad Institute Genome Sequencing Platform"/>
            <person name="Ward D."/>
            <person name="Feldgarden M."/>
            <person name="Earl A."/>
            <person name="Young S.K."/>
            <person name="Zeng Q."/>
            <person name="Koehrsen M."/>
            <person name="Alvarado L."/>
            <person name="Berlin A."/>
            <person name="Bochicchio J."/>
            <person name="Borenstein D."/>
            <person name="Chapman S.B."/>
            <person name="Chen Z."/>
            <person name="Engels R."/>
            <person name="Freedman E."/>
            <person name="Gellesch M."/>
            <person name="Goldberg J."/>
            <person name="Griggs A."/>
            <person name="Gujja S."/>
            <person name="Heilman E."/>
            <person name="Heiman D."/>
            <person name="Hepburn T."/>
            <person name="Howarth C."/>
            <person name="Jen D."/>
            <person name="Larson L."/>
            <person name="Lewis B."/>
            <person name="Mehta T."/>
            <person name="Park D."/>
            <person name="Pearson M."/>
            <person name="Roberts A."/>
            <person name="Saif S."/>
            <person name="Shea T."/>
            <person name="Shenoy N."/>
            <person name="Sisk P."/>
            <person name="Stolte C."/>
            <person name="Sykes S."/>
            <person name="Thomson T."/>
            <person name="Walk T."/>
            <person name="White J."/>
            <person name="Yandava C."/>
            <person name="Liu Y."/>
            <person name="Xu Q."/>
            <person name="Haas B."/>
            <person name="Nusbaum C."/>
            <person name="Birren B."/>
        </authorList>
    </citation>
    <scope>NUCLEOTIDE SEQUENCE</scope>
    <source>
        <strain evidence="3">28-3-CHN</strain>
    </source>
</reference>
<gene>
    <name evidence="3" type="primary">iolS</name>
    <name evidence="3" type="ORF">HMPREF0513_00608</name>
</gene>
<dbReference type="Gene3D" id="3.20.20.100">
    <property type="entry name" value="NADP-dependent oxidoreductase domain"/>
    <property type="match status" value="1"/>
</dbReference>
<evidence type="ECO:0000256" key="1">
    <source>
        <dbReference type="ARBA" id="ARBA00023002"/>
    </source>
</evidence>
<name>D0DSG9_LIMFE</name>
<dbReference type="PROSITE" id="PS00062">
    <property type="entry name" value="ALDOKETO_REDUCTASE_2"/>
    <property type="match status" value="1"/>
</dbReference>
<organism evidence="3">
    <name type="scientific">Limosilactobacillus fermentum 28-3-CHN</name>
    <dbReference type="NCBI Taxonomy" id="575599"/>
    <lineage>
        <taxon>Bacteria</taxon>
        <taxon>Bacillati</taxon>
        <taxon>Bacillota</taxon>
        <taxon>Bacilli</taxon>
        <taxon>Lactobacillales</taxon>
        <taxon>Lactobacillaceae</taxon>
        <taxon>Limosilactobacillus</taxon>
    </lineage>
</organism>
<dbReference type="HOGENOM" id="CLU_023205_2_3_9"/>
<dbReference type="PANTHER" id="PTHR43364">
    <property type="entry name" value="NADH-SPECIFIC METHYLGLYOXAL REDUCTASE-RELATED"/>
    <property type="match status" value="1"/>
</dbReference>
<dbReference type="PANTHER" id="PTHR43364:SF4">
    <property type="entry name" value="NAD(P)-LINKED OXIDOREDUCTASE SUPERFAMILY PROTEIN"/>
    <property type="match status" value="1"/>
</dbReference>
<dbReference type="InterPro" id="IPR020471">
    <property type="entry name" value="AKR"/>
</dbReference>
<dbReference type="InterPro" id="IPR023210">
    <property type="entry name" value="NADP_OxRdtase_dom"/>
</dbReference>
<dbReference type="GO" id="GO:0016491">
    <property type="term" value="F:oxidoreductase activity"/>
    <property type="evidence" value="ECO:0007669"/>
    <property type="project" value="UniProtKB-KW"/>
</dbReference>